<keyword evidence="4" id="KW-0238">DNA-binding</keyword>
<sequence>MKTMIGEEKARLMSDRELVAAYRNHIEGALTEICRRYERLVLKYGHNSFAITLGEDLLSEMWMALFEAVQQYDIEGPVQFAGFAMSKIRFANWNFYKRCSRNWEREQLLQYAHNSEESFQEIAWEDIRSLADTEGEALTRMERCDVKRRVIAALGELERTNRYIVYCVFYRGETMAQVAKRMGCTRQAIHYRYKHALEVLRNRIGDDMAE</sequence>
<organism evidence="7 8">
    <name type="scientific">Veillonella montpellierensis DNF00314</name>
    <dbReference type="NCBI Taxonomy" id="1401067"/>
    <lineage>
        <taxon>Bacteria</taxon>
        <taxon>Bacillati</taxon>
        <taxon>Bacillota</taxon>
        <taxon>Negativicutes</taxon>
        <taxon>Veillonellales</taxon>
        <taxon>Veillonellaceae</taxon>
        <taxon>Veillonella</taxon>
    </lineage>
</organism>
<dbReference type="eggNOG" id="COG1595">
    <property type="taxonomic scope" value="Bacteria"/>
</dbReference>
<dbReference type="GO" id="GO:0016987">
    <property type="term" value="F:sigma factor activity"/>
    <property type="evidence" value="ECO:0007669"/>
    <property type="project" value="UniProtKB-KW"/>
</dbReference>
<dbReference type="EMBL" id="JRNT01000008">
    <property type="protein sequence ID" value="KGF47607.1"/>
    <property type="molecule type" value="Genomic_DNA"/>
</dbReference>
<dbReference type="GO" id="GO:0006352">
    <property type="term" value="P:DNA-templated transcription initiation"/>
    <property type="evidence" value="ECO:0007669"/>
    <property type="project" value="InterPro"/>
</dbReference>
<dbReference type="InterPro" id="IPR014284">
    <property type="entry name" value="RNA_pol_sigma-70_dom"/>
</dbReference>
<dbReference type="PANTHER" id="PTHR43133">
    <property type="entry name" value="RNA POLYMERASE ECF-TYPE SIGMA FACTO"/>
    <property type="match status" value="1"/>
</dbReference>
<dbReference type="Proteomes" id="UP000029628">
    <property type="component" value="Unassembled WGS sequence"/>
</dbReference>
<evidence type="ECO:0000313" key="7">
    <source>
        <dbReference type="EMBL" id="KGF47607.1"/>
    </source>
</evidence>
<dbReference type="InterPro" id="IPR007630">
    <property type="entry name" value="RNA_pol_sigma70_r4"/>
</dbReference>
<dbReference type="Pfam" id="PF04545">
    <property type="entry name" value="Sigma70_r4"/>
    <property type="match status" value="1"/>
</dbReference>
<accession>A0A096BXZ3</accession>
<dbReference type="RefSeq" id="WP_038152193.1">
    <property type="nucleotide sequence ID" value="NZ_JRNT01000008.1"/>
</dbReference>
<evidence type="ECO:0000256" key="4">
    <source>
        <dbReference type="ARBA" id="ARBA00023125"/>
    </source>
</evidence>
<keyword evidence="2" id="KW-0805">Transcription regulation</keyword>
<protein>
    <recommendedName>
        <fullName evidence="6">RNA polymerase sigma-70 region 4 domain-containing protein</fullName>
    </recommendedName>
</protein>
<keyword evidence="3" id="KW-0731">Sigma factor</keyword>
<gene>
    <name evidence="7" type="ORF">HMPREF0872_04265</name>
</gene>
<reference evidence="7 8" key="1">
    <citation type="submission" date="2014-07" db="EMBL/GenBank/DDBJ databases">
        <authorList>
            <person name="McCorrison J."/>
            <person name="Sanka R."/>
            <person name="Torralba M."/>
            <person name="Gillis M."/>
            <person name="Haft D.H."/>
            <person name="Methe B."/>
            <person name="Sutton G."/>
            <person name="Nelson K.E."/>
        </authorList>
    </citation>
    <scope>NUCLEOTIDE SEQUENCE [LARGE SCALE GENOMIC DNA]</scope>
    <source>
        <strain evidence="7 8">DNF00314</strain>
    </source>
</reference>
<evidence type="ECO:0000313" key="8">
    <source>
        <dbReference type="Proteomes" id="UP000029628"/>
    </source>
</evidence>
<name>A0A096BXZ3_9FIRM</name>
<dbReference type="InterPro" id="IPR039425">
    <property type="entry name" value="RNA_pol_sigma-70-like"/>
</dbReference>
<dbReference type="Gene3D" id="1.10.1740.10">
    <property type="match status" value="1"/>
</dbReference>
<dbReference type="PANTHER" id="PTHR43133:SF8">
    <property type="entry name" value="RNA POLYMERASE SIGMA FACTOR HI_1459-RELATED"/>
    <property type="match status" value="1"/>
</dbReference>
<dbReference type="AlphaFoldDB" id="A0A096BXZ3"/>
<keyword evidence="8" id="KW-1185">Reference proteome</keyword>
<evidence type="ECO:0000256" key="2">
    <source>
        <dbReference type="ARBA" id="ARBA00023015"/>
    </source>
</evidence>
<proteinExistence type="inferred from homology"/>
<comment type="similarity">
    <text evidence="1">Belongs to the sigma-70 factor family. ECF subfamily.</text>
</comment>
<evidence type="ECO:0000256" key="5">
    <source>
        <dbReference type="ARBA" id="ARBA00023163"/>
    </source>
</evidence>
<dbReference type="NCBIfam" id="TIGR02937">
    <property type="entry name" value="sigma70-ECF"/>
    <property type="match status" value="1"/>
</dbReference>
<comment type="caution">
    <text evidence="7">The sequence shown here is derived from an EMBL/GenBank/DDBJ whole genome shotgun (WGS) entry which is preliminary data.</text>
</comment>
<dbReference type="GO" id="GO:0003677">
    <property type="term" value="F:DNA binding"/>
    <property type="evidence" value="ECO:0007669"/>
    <property type="project" value="UniProtKB-KW"/>
</dbReference>
<evidence type="ECO:0000256" key="3">
    <source>
        <dbReference type="ARBA" id="ARBA00023082"/>
    </source>
</evidence>
<evidence type="ECO:0000256" key="1">
    <source>
        <dbReference type="ARBA" id="ARBA00010641"/>
    </source>
</evidence>
<dbReference type="SUPFAM" id="SSF88659">
    <property type="entry name" value="Sigma3 and sigma4 domains of RNA polymerase sigma factors"/>
    <property type="match status" value="1"/>
</dbReference>
<dbReference type="Gene3D" id="1.10.10.10">
    <property type="entry name" value="Winged helix-like DNA-binding domain superfamily/Winged helix DNA-binding domain"/>
    <property type="match status" value="1"/>
</dbReference>
<dbReference type="InterPro" id="IPR013325">
    <property type="entry name" value="RNA_pol_sigma_r2"/>
</dbReference>
<dbReference type="InterPro" id="IPR036388">
    <property type="entry name" value="WH-like_DNA-bd_sf"/>
</dbReference>
<keyword evidence="5" id="KW-0804">Transcription</keyword>
<evidence type="ECO:0000259" key="6">
    <source>
        <dbReference type="Pfam" id="PF04545"/>
    </source>
</evidence>
<dbReference type="SUPFAM" id="SSF88946">
    <property type="entry name" value="Sigma2 domain of RNA polymerase sigma factors"/>
    <property type="match status" value="1"/>
</dbReference>
<feature type="domain" description="RNA polymerase sigma-70 region 4" evidence="6">
    <location>
        <begin position="153"/>
        <end position="202"/>
    </location>
</feature>
<dbReference type="InterPro" id="IPR013324">
    <property type="entry name" value="RNA_pol_sigma_r3/r4-like"/>
</dbReference>